<keyword evidence="1" id="KW-0732">Signal</keyword>
<name>A0A0F9G0R6_9ZZZZ</name>
<dbReference type="EMBL" id="LAZR01028256">
    <property type="protein sequence ID" value="KKL63180.1"/>
    <property type="molecule type" value="Genomic_DNA"/>
</dbReference>
<dbReference type="InterPro" id="IPR028994">
    <property type="entry name" value="Integrin_alpha_N"/>
</dbReference>
<comment type="caution">
    <text evidence="2">The sequence shown here is derived from an EMBL/GenBank/DDBJ whole genome shotgun (WGS) entry which is preliminary data.</text>
</comment>
<evidence type="ECO:0000256" key="1">
    <source>
        <dbReference type="ARBA" id="ARBA00022729"/>
    </source>
</evidence>
<dbReference type="PROSITE" id="PS51257">
    <property type="entry name" value="PROKAR_LIPOPROTEIN"/>
    <property type="match status" value="1"/>
</dbReference>
<reference evidence="2" key="1">
    <citation type="journal article" date="2015" name="Nature">
        <title>Complex archaea that bridge the gap between prokaryotes and eukaryotes.</title>
        <authorList>
            <person name="Spang A."/>
            <person name="Saw J.H."/>
            <person name="Jorgensen S.L."/>
            <person name="Zaremba-Niedzwiedzka K."/>
            <person name="Martijn J."/>
            <person name="Lind A.E."/>
            <person name="van Eijk R."/>
            <person name="Schleper C."/>
            <person name="Guy L."/>
            <person name="Ettema T.J."/>
        </authorList>
    </citation>
    <scope>NUCLEOTIDE SEQUENCE</scope>
</reference>
<sequence>MNIRGMLKVIFSFLLLTLILLLVSCELDPGSASSGNSNVRFAILAAATEMDMYELKVSGSGMDTIQDTYAGDTTRIVITVPSGDARQFELLAIVASPEPRAVSIYRGVATADLLPGATVNITISLEGHEFAKVPLDAFVANSPGANIVWWNNRSGTFTDSPQSLGSSNSAGIVLGDVDDDGDLDAFGFFPPGL</sequence>
<dbReference type="Pfam" id="PF13517">
    <property type="entry name" value="FG-GAP_3"/>
    <property type="match status" value="1"/>
</dbReference>
<proteinExistence type="predicted"/>
<dbReference type="InterPro" id="IPR013517">
    <property type="entry name" value="FG-GAP"/>
</dbReference>
<gene>
    <name evidence="2" type="ORF">LCGC14_2177690</name>
</gene>
<evidence type="ECO:0000313" key="2">
    <source>
        <dbReference type="EMBL" id="KKL63180.1"/>
    </source>
</evidence>
<protein>
    <submittedName>
        <fullName evidence="2">Uncharacterized protein</fullName>
    </submittedName>
</protein>
<accession>A0A0F9G0R6</accession>
<dbReference type="AlphaFoldDB" id="A0A0F9G0R6"/>
<dbReference type="SUPFAM" id="SSF69318">
    <property type="entry name" value="Integrin alpha N-terminal domain"/>
    <property type="match status" value="1"/>
</dbReference>
<organism evidence="2">
    <name type="scientific">marine sediment metagenome</name>
    <dbReference type="NCBI Taxonomy" id="412755"/>
    <lineage>
        <taxon>unclassified sequences</taxon>
        <taxon>metagenomes</taxon>
        <taxon>ecological metagenomes</taxon>
    </lineage>
</organism>